<dbReference type="InterPro" id="IPR036388">
    <property type="entry name" value="WH-like_DNA-bd_sf"/>
</dbReference>
<dbReference type="PANTHER" id="PTHR30514">
    <property type="entry name" value="GLUCOKINASE"/>
    <property type="match status" value="1"/>
</dbReference>
<dbReference type="PROSITE" id="PS51071">
    <property type="entry name" value="HTH_RPIR"/>
    <property type="match status" value="1"/>
</dbReference>
<name>A0A1G9SLE6_9FIRM</name>
<dbReference type="Gene3D" id="3.40.50.10490">
    <property type="entry name" value="Glucose-6-phosphate isomerase like protein, domain 1"/>
    <property type="match status" value="1"/>
</dbReference>
<dbReference type="GO" id="GO:0003700">
    <property type="term" value="F:DNA-binding transcription factor activity"/>
    <property type="evidence" value="ECO:0007669"/>
    <property type="project" value="InterPro"/>
</dbReference>
<dbReference type="GO" id="GO:0003677">
    <property type="term" value="F:DNA binding"/>
    <property type="evidence" value="ECO:0007669"/>
    <property type="project" value="InterPro"/>
</dbReference>
<protein>
    <submittedName>
        <fullName evidence="2">Transcriptional regulator, RpiR family</fullName>
    </submittedName>
</protein>
<dbReference type="PANTHER" id="PTHR30514:SF18">
    <property type="entry name" value="RPIR-FAMILY TRANSCRIPTIONAL REGULATOR"/>
    <property type="match status" value="1"/>
</dbReference>
<dbReference type="GO" id="GO:0097367">
    <property type="term" value="F:carbohydrate derivative binding"/>
    <property type="evidence" value="ECO:0007669"/>
    <property type="project" value="InterPro"/>
</dbReference>
<feature type="domain" description="HTH rpiR-type" evidence="1">
    <location>
        <begin position="7"/>
        <end position="83"/>
    </location>
</feature>
<evidence type="ECO:0000259" key="1">
    <source>
        <dbReference type="PROSITE" id="PS51071"/>
    </source>
</evidence>
<reference evidence="2 3" key="1">
    <citation type="submission" date="2016-10" db="EMBL/GenBank/DDBJ databases">
        <authorList>
            <person name="de Groot N.N."/>
        </authorList>
    </citation>
    <scope>NUCLEOTIDE SEQUENCE [LARGE SCALE GENOMIC DNA]</scope>
    <source>
        <strain evidence="2 3">DSM 1736</strain>
    </source>
</reference>
<dbReference type="Proteomes" id="UP000214880">
    <property type="component" value="Unassembled WGS sequence"/>
</dbReference>
<accession>A0A1G9SLE6</accession>
<dbReference type="Pfam" id="PF01418">
    <property type="entry name" value="HTH_6"/>
    <property type="match status" value="1"/>
</dbReference>
<proteinExistence type="predicted"/>
<keyword evidence="3" id="KW-1185">Reference proteome</keyword>
<dbReference type="SUPFAM" id="SSF53697">
    <property type="entry name" value="SIS domain"/>
    <property type="match status" value="1"/>
</dbReference>
<dbReference type="SUPFAM" id="SSF46689">
    <property type="entry name" value="Homeodomain-like"/>
    <property type="match status" value="1"/>
</dbReference>
<dbReference type="InterPro" id="IPR046348">
    <property type="entry name" value="SIS_dom_sf"/>
</dbReference>
<organism evidence="2 3">
    <name type="scientific">Dendrosporobacter quercicolus</name>
    <dbReference type="NCBI Taxonomy" id="146817"/>
    <lineage>
        <taxon>Bacteria</taxon>
        <taxon>Bacillati</taxon>
        <taxon>Bacillota</taxon>
        <taxon>Negativicutes</taxon>
        <taxon>Selenomonadales</taxon>
        <taxon>Sporomusaceae</taxon>
        <taxon>Dendrosporobacter</taxon>
    </lineage>
</organism>
<dbReference type="Gene3D" id="1.10.10.10">
    <property type="entry name" value="Winged helix-like DNA-binding domain superfamily/Winged helix DNA-binding domain"/>
    <property type="match status" value="1"/>
</dbReference>
<dbReference type="STRING" id="146817.SAMN04488502_10449"/>
<dbReference type="RefSeq" id="WP_092072064.1">
    <property type="nucleotide sequence ID" value="NZ_FNHB01000004.1"/>
</dbReference>
<dbReference type="OrthoDB" id="3684496at2"/>
<dbReference type="AlphaFoldDB" id="A0A1G9SLE6"/>
<dbReference type="EMBL" id="FNHB01000004">
    <property type="protein sequence ID" value="SDM36127.1"/>
    <property type="molecule type" value="Genomic_DNA"/>
</dbReference>
<dbReference type="InterPro" id="IPR000281">
    <property type="entry name" value="HTH_RpiR"/>
</dbReference>
<dbReference type="InterPro" id="IPR009057">
    <property type="entry name" value="Homeodomain-like_sf"/>
</dbReference>
<dbReference type="InterPro" id="IPR047640">
    <property type="entry name" value="RpiR-like"/>
</dbReference>
<evidence type="ECO:0000313" key="2">
    <source>
        <dbReference type="EMBL" id="SDM36127.1"/>
    </source>
</evidence>
<evidence type="ECO:0000313" key="3">
    <source>
        <dbReference type="Proteomes" id="UP000214880"/>
    </source>
</evidence>
<dbReference type="GO" id="GO:1901135">
    <property type="term" value="P:carbohydrate derivative metabolic process"/>
    <property type="evidence" value="ECO:0007669"/>
    <property type="project" value="InterPro"/>
</dbReference>
<gene>
    <name evidence="2" type="ORF">SAMN04488502_10449</name>
</gene>
<sequence length="289" mass="33341">MGGMENFDQLINKMTCVAEESATYKKIAMYIERNYLQIIFMTAGELADKLDISQGSVSRFFIALGYRGYSDFLRNLQHLVSERLTAPQRIRYSKQHRQEDNPLRTIIDVEIANFDELMNIMHGASYDMLVDMMASKKQLVLISARMSATILPYIVYILNKMRPDVMQITPDLPGWESLELKNPEKTNIIAVMFPRYPNALVKKCMALKNRGFHLCGVTDSRFSPVTSCCDSTIFVPVTVSSVFDIYSTPIAFFNLAMRDAAKKMPWLDQRMKFIEKIECENDVYYQKTY</sequence>